<feature type="compositionally biased region" description="Polar residues" evidence="1">
    <location>
        <begin position="77"/>
        <end position="93"/>
    </location>
</feature>
<evidence type="ECO:0000256" key="1">
    <source>
        <dbReference type="SAM" id="MobiDB-lite"/>
    </source>
</evidence>
<organism evidence="3 4">
    <name type="scientific">Ureibacillus aquaedulcis</name>
    <dbReference type="NCBI Taxonomy" id="3058421"/>
    <lineage>
        <taxon>Bacteria</taxon>
        <taxon>Bacillati</taxon>
        <taxon>Bacillota</taxon>
        <taxon>Bacilli</taxon>
        <taxon>Bacillales</taxon>
        <taxon>Caryophanaceae</taxon>
        <taxon>Ureibacillus</taxon>
    </lineage>
</organism>
<evidence type="ECO:0000313" key="3">
    <source>
        <dbReference type="EMBL" id="MDN4492961.1"/>
    </source>
</evidence>
<dbReference type="RefSeq" id="WP_301137220.1">
    <property type="nucleotide sequence ID" value="NZ_JAUHTQ010000003.1"/>
</dbReference>
<dbReference type="EMBL" id="JAUHTQ010000003">
    <property type="protein sequence ID" value="MDN4492961.1"/>
    <property type="molecule type" value="Genomic_DNA"/>
</dbReference>
<evidence type="ECO:0000313" key="4">
    <source>
        <dbReference type="Proteomes" id="UP001172743"/>
    </source>
</evidence>
<dbReference type="PROSITE" id="PS51257">
    <property type="entry name" value="PROKAR_LIPOPROTEIN"/>
    <property type="match status" value="1"/>
</dbReference>
<proteinExistence type="predicted"/>
<dbReference type="Proteomes" id="UP001172743">
    <property type="component" value="Unassembled WGS sequence"/>
</dbReference>
<keyword evidence="4" id="KW-1185">Reference proteome</keyword>
<feature type="compositionally biased region" description="Acidic residues" evidence="1">
    <location>
        <begin position="35"/>
        <end position="50"/>
    </location>
</feature>
<name>A0ABT8GNU1_9BACL</name>
<evidence type="ECO:0000256" key="2">
    <source>
        <dbReference type="SAM" id="SignalP"/>
    </source>
</evidence>
<accession>A0ABT8GNU1</accession>
<feature type="signal peptide" evidence="2">
    <location>
        <begin position="1"/>
        <end position="22"/>
    </location>
</feature>
<sequence>MKKLWKSVVPASALLLMLAGCAEDTEEVPATNVEPDIEDIETNDETDENEVPANNEEIPTNEESDVNVLEEDDGYTAPNSEDSTDGASTGSNK</sequence>
<comment type="caution">
    <text evidence="3">The sequence shown here is derived from an EMBL/GenBank/DDBJ whole genome shotgun (WGS) entry which is preliminary data.</text>
</comment>
<keyword evidence="2" id="KW-0732">Signal</keyword>
<feature type="compositionally biased region" description="Acidic residues" evidence="1">
    <location>
        <begin position="59"/>
        <end position="74"/>
    </location>
</feature>
<gene>
    <name evidence="3" type="ORF">QYB95_05360</name>
</gene>
<reference evidence="3" key="1">
    <citation type="submission" date="2023-07" db="EMBL/GenBank/DDBJ databases">
        <title>Ureibacillus sp. isolated from freshwater well.</title>
        <authorList>
            <person name="Kirdat K."/>
            <person name="Bhatt A."/>
            <person name="Teware R."/>
            <person name="Bhavsar Y."/>
            <person name="Yadav A."/>
        </authorList>
    </citation>
    <scope>NUCLEOTIDE SEQUENCE</scope>
    <source>
        <strain evidence="3">BA0131</strain>
    </source>
</reference>
<feature type="chain" id="PRO_5046118638" evidence="2">
    <location>
        <begin position="23"/>
        <end position="93"/>
    </location>
</feature>
<protein>
    <submittedName>
        <fullName evidence="3">Uncharacterized protein</fullName>
    </submittedName>
</protein>
<feature type="region of interest" description="Disordered" evidence="1">
    <location>
        <begin position="25"/>
        <end position="93"/>
    </location>
</feature>